<evidence type="ECO:0000256" key="4">
    <source>
        <dbReference type="ARBA" id="ARBA00022741"/>
    </source>
</evidence>
<comment type="caution">
    <text evidence="15">The sequence shown here is derived from an EMBL/GenBank/DDBJ whole genome shotgun (WGS) entry which is preliminary data.</text>
</comment>
<dbReference type="CDD" id="cd19500">
    <property type="entry name" value="RecA-like_Lon"/>
    <property type="match status" value="1"/>
</dbReference>
<organism evidence="15 16">
    <name type="scientific">Clostridium saudiense</name>
    <dbReference type="NCBI Taxonomy" id="1414720"/>
    <lineage>
        <taxon>Bacteria</taxon>
        <taxon>Bacillati</taxon>
        <taxon>Bacillota</taxon>
        <taxon>Clostridia</taxon>
        <taxon>Eubacteriales</taxon>
        <taxon>Clostridiaceae</taxon>
        <taxon>Clostridium</taxon>
    </lineage>
</organism>
<dbReference type="EC" id="3.4.21.53" evidence="9 10"/>
<dbReference type="Pfam" id="PF02190">
    <property type="entry name" value="LON_substr_bdg"/>
    <property type="match status" value="1"/>
</dbReference>
<dbReference type="Gene3D" id="3.40.50.300">
    <property type="entry name" value="P-loop containing nucleotide triphosphate hydrolases"/>
    <property type="match status" value="1"/>
</dbReference>
<dbReference type="Pfam" id="PF05362">
    <property type="entry name" value="Lon_C"/>
    <property type="match status" value="1"/>
</dbReference>
<comment type="function">
    <text evidence="9">ATP-dependent serine protease that mediates the selective degradation of mutant and abnormal proteins as well as certain short-lived regulatory proteins. Required for cellular homeostasis and for survival from DNA damage and developmental changes induced by stress. Degrades polypeptides processively to yield small peptide fragments that are 5 to 10 amino acids long. Binds to DNA in a double-stranded, site-specific manner.</text>
</comment>
<dbReference type="Gene3D" id="1.10.8.60">
    <property type="match status" value="1"/>
</dbReference>
<evidence type="ECO:0000256" key="9">
    <source>
        <dbReference type="HAMAP-Rule" id="MF_01973"/>
    </source>
</evidence>
<keyword evidence="3 9" id="KW-0645">Protease</keyword>
<protein>
    <recommendedName>
        <fullName evidence="9 10">Lon protease</fullName>
        <ecNumber evidence="9 10">3.4.21.53</ecNumber>
    </recommendedName>
    <alternativeName>
        <fullName evidence="9">ATP-dependent protease La</fullName>
    </alternativeName>
</protein>
<dbReference type="PANTHER" id="PTHR10046">
    <property type="entry name" value="ATP DEPENDENT LON PROTEASE FAMILY MEMBER"/>
    <property type="match status" value="1"/>
</dbReference>
<dbReference type="SMART" id="SM00464">
    <property type="entry name" value="LON"/>
    <property type="match status" value="1"/>
</dbReference>
<dbReference type="InterPro" id="IPR020568">
    <property type="entry name" value="Ribosomal_Su5_D2-typ_SF"/>
</dbReference>
<dbReference type="Pfam" id="PF00004">
    <property type="entry name" value="AAA"/>
    <property type="match status" value="1"/>
</dbReference>
<dbReference type="Gene3D" id="1.20.5.5270">
    <property type="match status" value="1"/>
</dbReference>
<gene>
    <name evidence="9 15" type="primary">lon</name>
    <name evidence="15" type="ORF">H6A19_15335</name>
</gene>
<dbReference type="InterPro" id="IPR015947">
    <property type="entry name" value="PUA-like_sf"/>
</dbReference>
<keyword evidence="7 9" id="KW-0067">ATP-binding</keyword>
<dbReference type="PRINTS" id="PR00830">
    <property type="entry name" value="ENDOLAPTASE"/>
</dbReference>
<keyword evidence="8 9" id="KW-0346">Stress response</keyword>
<dbReference type="InterPro" id="IPR003111">
    <property type="entry name" value="Lon_prtase_N"/>
</dbReference>
<evidence type="ECO:0000256" key="11">
    <source>
        <dbReference type="PROSITE-ProRule" id="PRU01122"/>
    </source>
</evidence>
<dbReference type="SMART" id="SM00382">
    <property type="entry name" value="AAA"/>
    <property type="match status" value="1"/>
</dbReference>
<dbReference type="InterPro" id="IPR027417">
    <property type="entry name" value="P-loop_NTPase"/>
</dbReference>
<dbReference type="EMBL" id="JACJLL010000147">
    <property type="protein sequence ID" value="MBM6820689.1"/>
    <property type="molecule type" value="Genomic_DNA"/>
</dbReference>
<evidence type="ECO:0000256" key="1">
    <source>
        <dbReference type="ARBA" id="ARBA00004496"/>
    </source>
</evidence>
<dbReference type="InterPro" id="IPR003593">
    <property type="entry name" value="AAA+_ATPase"/>
</dbReference>
<keyword evidence="4 9" id="KW-0547">Nucleotide-binding</keyword>
<evidence type="ECO:0000313" key="16">
    <source>
        <dbReference type="Proteomes" id="UP000767334"/>
    </source>
</evidence>
<dbReference type="InterPro" id="IPR046336">
    <property type="entry name" value="Lon_prtase_N_sf"/>
</dbReference>
<dbReference type="InterPro" id="IPR054594">
    <property type="entry name" value="Lon_lid"/>
</dbReference>
<dbReference type="InterPro" id="IPR008269">
    <property type="entry name" value="Lon_proteolytic"/>
</dbReference>
<dbReference type="GO" id="GO:0004252">
    <property type="term" value="F:serine-type endopeptidase activity"/>
    <property type="evidence" value="ECO:0007669"/>
    <property type="project" value="UniProtKB-EC"/>
</dbReference>
<feature type="active site" evidence="9 11">
    <location>
        <position position="719"/>
    </location>
</feature>
<comment type="subunit">
    <text evidence="9 10">Homohexamer. Organized in a ring with a central cavity.</text>
</comment>
<dbReference type="Gene3D" id="1.20.58.1480">
    <property type="match status" value="1"/>
</dbReference>
<evidence type="ECO:0000256" key="8">
    <source>
        <dbReference type="ARBA" id="ARBA00023016"/>
    </source>
</evidence>
<proteinExistence type="evidence at transcript level"/>
<dbReference type="Gene3D" id="2.30.130.40">
    <property type="entry name" value="LON domain-like"/>
    <property type="match status" value="1"/>
</dbReference>
<reference evidence="15 16" key="1">
    <citation type="journal article" date="2021" name="Sci. Rep.">
        <title>The distribution of antibiotic resistance genes in chicken gut microbiota commensals.</title>
        <authorList>
            <person name="Juricova H."/>
            <person name="Matiasovicova J."/>
            <person name="Kubasova T."/>
            <person name="Cejkova D."/>
            <person name="Rychlik I."/>
        </authorList>
    </citation>
    <scope>NUCLEOTIDE SEQUENCE [LARGE SCALE GENOMIC DNA]</scope>
    <source>
        <strain evidence="15 16">An435</strain>
    </source>
</reference>
<dbReference type="Proteomes" id="UP000767334">
    <property type="component" value="Unassembled WGS sequence"/>
</dbReference>
<feature type="binding site" evidence="9">
    <location>
        <begin position="353"/>
        <end position="360"/>
    </location>
    <ligand>
        <name>ATP</name>
        <dbReference type="ChEBI" id="CHEBI:30616"/>
    </ligand>
</feature>
<dbReference type="RefSeq" id="WP_204572677.1">
    <property type="nucleotide sequence ID" value="NZ_JACJLL010000147.1"/>
</dbReference>
<keyword evidence="6 9" id="KW-0720">Serine protease</keyword>
<dbReference type="PROSITE" id="PS01046">
    <property type="entry name" value="LON_SER"/>
    <property type="match status" value="1"/>
</dbReference>
<keyword evidence="5 9" id="KW-0378">Hydrolase</keyword>
<evidence type="ECO:0000256" key="5">
    <source>
        <dbReference type="ARBA" id="ARBA00022801"/>
    </source>
</evidence>
<keyword evidence="16" id="KW-1185">Reference proteome</keyword>
<dbReference type="InterPro" id="IPR004815">
    <property type="entry name" value="Lon_bac/euk-typ"/>
</dbReference>
<dbReference type="Gene3D" id="3.30.230.10">
    <property type="match status" value="1"/>
</dbReference>
<evidence type="ECO:0000256" key="3">
    <source>
        <dbReference type="ARBA" id="ARBA00022670"/>
    </source>
</evidence>
<comment type="similarity">
    <text evidence="9 10 11 12">Belongs to the peptidase S16 family.</text>
</comment>
<evidence type="ECO:0000259" key="13">
    <source>
        <dbReference type="PROSITE" id="PS51786"/>
    </source>
</evidence>
<dbReference type="InterPro" id="IPR027543">
    <property type="entry name" value="Lon_bac"/>
</dbReference>
<comment type="catalytic activity">
    <reaction evidence="9 10 11">
        <text>Hydrolysis of proteins in presence of ATP.</text>
        <dbReference type="EC" id="3.4.21.53"/>
    </reaction>
</comment>
<feature type="domain" description="Lon N-terminal" evidence="14">
    <location>
        <begin position="8"/>
        <end position="204"/>
    </location>
</feature>
<dbReference type="PROSITE" id="PS51786">
    <property type="entry name" value="LON_PROTEOLYTIC"/>
    <property type="match status" value="1"/>
</dbReference>
<dbReference type="SUPFAM" id="SSF52540">
    <property type="entry name" value="P-loop containing nucleoside triphosphate hydrolases"/>
    <property type="match status" value="1"/>
</dbReference>
<comment type="induction">
    <text evidence="9">By heat shock.</text>
</comment>
<sequence length="776" mass="87227">MNTDSILLPLIPLRGITIFPNMIIHFDIGREKSIASLEEAMLQEGKIFLVTQKDPEVELPTEKEDMYSIGSICKIKQILKLPKGTTRVLVEGIERARLLEFEEKDNHLRGVIEKIAESEKNVETNEDLAFRNQLGKAFAAYIHATEGDNSKVLQMMDQEKNLGKVTDLIAAYIQLEDEKKQLILETIDVHDRIEKLLVFIDEEIQIVEIEKEIGNKVKTKLDRSNKEYFLREQIKAIQEELGEDEEKREINKYTNDLKKLKMPKEVREKAEYELSRLKSSNSSDGNNIRNYLDWIVALPWNKSTKDSFDIEKASMILDEEHYGLEEVKERILEYLAVKQYTKSLKGPILCLVGPPGVGKSSIAKSVAKSLNKKFVRISLGGIRDEAEIRGHRRTYIGAMPGRLAYALKEAKVNNPLILLDEIDKLSADYKGNPADALLEVLDQNQNKTFRDAYMEVPIDLSNVLFITTANSLDTIPRALLDRMEIIQVSGYTYEEKFHIAKNHLIKRTMEEYGVDEKTIKISDNTIKEIVNGYTRESGVRTLERQINKVIRKAITELIKSKKKSLTVSSNKLEKYLGPVVFEFENDDKKDKIGVVTGLAWTAYGGDTLPVEVAVMKGNGKLELTGQLGSVMQESAKAAYSYVRANSDKYDIAADFYKKNDIHIHVPEGAVPKDGPSAGVTLVTALVSALSKRHVKGNIAMTGEVTLTGRVLAIGGVKEKCLAAHRIGIDTIILPKENKKNVDEIPSSIKGKLNLIFADNVEEVLQNALIGVDKSDN</sequence>
<feature type="domain" description="Lon proteolytic" evidence="13">
    <location>
        <begin position="589"/>
        <end position="770"/>
    </location>
</feature>
<dbReference type="InterPro" id="IPR027065">
    <property type="entry name" value="Lon_Prtase"/>
</dbReference>
<dbReference type="InterPro" id="IPR014721">
    <property type="entry name" value="Ribsml_uS5_D2-typ_fold_subgr"/>
</dbReference>
<comment type="subcellular location">
    <subcellularLocation>
        <location evidence="1 9 10">Cytoplasm</location>
    </subcellularLocation>
</comment>
<dbReference type="InterPro" id="IPR003959">
    <property type="entry name" value="ATPase_AAA_core"/>
</dbReference>
<evidence type="ECO:0000256" key="10">
    <source>
        <dbReference type="PIRNR" id="PIRNR001174"/>
    </source>
</evidence>
<name>A0ABS2FKE4_9CLOT</name>
<dbReference type="PROSITE" id="PS51787">
    <property type="entry name" value="LON_N"/>
    <property type="match status" value="1"/>
</dbReference>
<dbReference type="NCBIfam" id="TIGR00763">
    <property type="entry name" value="lon"/>
    <property type="match status" value="1"/>
</dbReference>
<dbReference type="SUPFAM" id="SSF54211">
    <property type="entry name" value="Ribosomal protein S5 domain 2-like"/>
    <property type="match status" value="1"/>
</dbReference>
<feature type="active site" evidence="9 11">
    <location>
        <position position="676"/>
    </location>
</feature>
<evidence type="ECO:0000256" key="7">
    <source>
        <dbReference type="ARBA" id="ARBA00022840"/>
    </source>
</evidence>
<dbReference type="Pfam" id="PF22667">
    <property type="entry name" value="Lon_lid"/>
    <property type="match status" value="1"/>
</dbReference>
<evidence type="ECO:0000256" key="6">
    <source>
        <dbReference type="ARBA" id="ARBA00022825"/>
    </source>
</evidence>
<keyword evidence="2 9" id="KW-0963">Cytoplasm</keyword>
<evidence type="ECO:0000313" key="15">
    <source>
        <dbReference type="EMBL" id="MBM6820689.1"/>
    </source>
</evidence>
<evidence type="ECO:0000256" key="12">
    <source>
        <dbReference type="RuleBase" id="RU000591"/>
    </source>
</evidence>
<dbReference type="InterPro" id="IPR008268">
    <property type="entry name" value="Peptidase_S16_AS"/>
</dbReference>
<dbReference type="PIRSF" id="PIRSF001174">
    <property type="entry name" value="Lon_proteas"/>
    <property type="match status" value="1"/>
</dbReference>
<dbReference type="HAMAP" id="MF_01973">
    <property type="entry name" value="lon_bact"/>
    <property type="match status" value="1"/>
</dbReference>
<evidence type="ECO:0000256" key="2">
    <source>
        <dbReference type="ARBA" id="ARBA00022490"/>
    </source>
</evidence>
<accession>A0ABS2FKE4</accession>
<dbReference type="SUPFAM" id="SSF88697">
    <property type="entry name" value="PUA domain-like"/>
    <property type="match status" value="1"/>
</dbReference>
<evidence type="ECO:0000259" key="14">
    <source>
        <dbReference type="PROSITE" id="PS51787"/>
    </source>
</evidence>